<evidence type="ECO:0000313" key="1">
    <source>
        <dbReference type="EMBL" id="KKN17555.1"/>
    </source>
</evidence>
<organism evidence="1">
    <name type="scientific">marine sediment metagenome</name>
    <dbReference type="NCBI Taxonomy" id="412755"/>
    <lineage>
        <taxon>unclassified sequences</taxon>
        <taxon>metagenomes</taxon>
        <taxon>ecological metagenomes</taxon>
    </lineage>
</organism>
<gene>
    <name evidence="1" type="ORF">LCGC14_0964800</name>
</gene>
<dbReference type="AlphaFoldDB" id="A0A0F9NDI7"/>
<name>A0A0F9NDI7_9ZZZZ</name>
<protein>
    <submittedName>
        <fullName evidence="1">Uncharacterized protein</fullName>
    </submittedName>
</protein>
<accession>A0A0F9NDI7</accession>
<sequence>MDKDKKVLIVFKPDETEGINAFIINAGDEYYLTTLERWRADGSIQGGDLIYEAKLLWVAREQREIVLTAMPHRSK</sequence>
<reference evidence="1" key="1">
    <citation type="journal article" date="2015" name="Nature">
        <title>Complex archaea that bridge the gap between prokaryotes and eukaryotes.</title>
        <authorList>
            <person name="Spang A."/>
            <person name="Saw J.H."/>
            <person name="Jorgensen S.L."/>
            <person name="Zaremba-Niedzwiedzka K."/>
            <person name="Martijn J."/>
            <person name="Lind A.E."/>
            <person name="van Eijk R."/>
            <person name="Schleper C."/>
            <person name="Guy L."/>
            <person name="Ettema T.J."/>
        </authorList>
    </citation>
    <scope>NUCLEOTIDE SEQUENCE</scope>
</reference>
<proteinExistence type="predicted"/>
<comment type="caution">
    <text evidence="1">The sequence shown here is derived from an EMBL/GenBank/DDBJ whole genome shotgun (WGS) entry which is preliminary data.</text>
</comment>
<dbReference type="EMBL" id="LAZR01003509">
    <property type="protein sequence ID" value="KKN17555.1"/>
    <property type="molecule type" value="Genomic_DNA"/>
</dbReference>